<dbReference type="InterPro" id="IPR007855">
    <property type="entry name" value="RDRP"/>
</dbReference>
<keyword evidence="5 8" id="KW-0694">RNA-binding</keyword>
<evidence type="ECO:0000313" key="13">
    <source>
        <dbReference type="Proteomes" id="UP001274830"/>
    </source>
</evidence>
<reference evidence="12" key="1">
    <citation type="submission" date="2023-07" db="EMBL/GenBank/DDBJ databases">
        <title>Black Yeasts Isolated from many extreme environments.</title>
        <authorList>
            <person name="Coleine C."/>
            <person name="Stajich J.E."/>
            <person name="Selbmann L."/>
        </authorList>
    </citation>
    <scope>NUCLEOTIDE SEQUENCE</scope>
    <source>
        <strain evidence="12">CCFEE 5485</strain>
    </source>
</reference>
<dbReference type="PANTHER" id="PTHR23079">
    <property type="entry name" value="RNA-DEPENDENT RNA POLYMERASE"/>
    <property type="match status" value="1"/>
</dbReference>
<comment type="caution">
    <text evidence="12">The sequence shown here is derived from an EMBL/GenBank/DDBJ whole genome shotgun (WGS) entry which is preliminary data.</text>
</comment>
<feature type="region of interest" description="Disordered" evidence="9">
    <location>
        <begin position="45"/>
        <end position="80"/>
    </location>
</feature>
<dbReference type="EMBL" id="JAUTXT010000020">
    <property type="protein sequence ID" value="KAK3674295.1"/>
    <property type="molecule type" value="Genomic_DNA"/>
</dbReference>
<evidence type="ECO:0000256" key="9">
    <source>
        <dbReference type="SAM" id="MobiDB-lite"/>
    </source>
</evidence>
<dbReference type="SUPFAM" id="SSF54928">
    <property type="entry name" value="RNA-binding domain, RBD"/>
    <property type="match status" value="1"/>
</dbReference>
<dbReference type="GO" id="GO:0003968">
    <property type="term" value="F:RNA-directed RNA polymerase activity"/>
    <property type="evidence" value="ECO:0007669"/>
    <property type="project" value="UniProtKB-KW"/>
</dbReference>
<evidence type="ECO:0000256" key="7">
    <source>
        <dbReference type="ARBA" id="ARBA00048744"/>
    </source>
</evidence>
<dbReference type="InterPro" id="IPR035979">
    <property type="entry name" value="RBD_domain_sf"/>
</dbReference>
<evidence type="ECO:0000256" key="1">
    <source>
        <dbReference type="ARBA" id="ARBA00005762"/>
    </source>
</evidence>
<comment type="catalytic activity">
    <reaction evidence="7 8">
        <text>RNA(n) + a ribonucleoside 5'-triphosphate = RNA(n+1) + diphosphate</text>
        <dbReference type="Rhea" id="RHEA:21248"/>
        <dbReference type="Rhea" id="RHEA-COMP:14527"/>
        <dbReference type="Rhea" id="RHEA-COMP:17342"/>
        <dbReference type="ChEBI" id="CHEBI:33019"/>
        <dbReference type="ChEBI" id="CHEBI:61557"/>
        <dbReference type="ChEBI" id="CHEBI:140395"/>
        <dbReference type="EC" id="2.7.7.48"/>
    </reaction>
</comment>
<evidence type="ECO:0000256" key="4">
    <source>
        <dbReference type="ARBA" id="ARBA00022695"/>
    </source>
</evidence>
<dbReference type="Pfam" id="PF05183">
    <property type="entry name" value="RdRP"/>
    <property type="match status" value="1"/>
</dbReference>
<dbReference type="GO" id="GO:0030422">
    <property type="term" value="P:siRNA processing"/>
    <property type="evidence" value="ECO:0007669"/>
    <property type="project" value="TreeGrafter"/>
</dbReference>
<evidence type="ECO:0000256" key="2">
    <source>
        <dbReference type="ARBA" id="ARBA00022484"/>
    </source>
</evidence>
<gene>
    <name evidence="12" type="ORF">LTR78_005764</name>
</gene>
<evidence type="ECO:0000256" key="3">
    <source>
        <dbReference type="ARBA" id="ARBA00022679"/>
    </source>
</evidence>
<feature type="compositionally biased region" description="Polar residues" evidence="9">
    <location>
        <begin position="1387"/>
        <end position="1398"/>
    </location>
</feature>
<keyword evidence="6" id="KW-0943">RNA-mediated gene silencing</keyword>
<protein>
    <recommendedName>
        <fullName evidence="8">RNA-dependent RNA polymerase</fullName>
        <ecNumber evidence="8">2.7.7.48</ecNumber>
    </recommendedName>
</protein>
<evidence type="ECO:0000256" key="5">
    <source>
        <dbReference type="ARBA" id="ARBA00022884"/>
    </source>
</evidence>
<dbReference type="GO" id="GO:0003723">
    <property type="term" value="F:RNA binding"/>
    <property type="evidence" value="ECO:0007669"/>
    <property type="project" value="UniProtKB-KW"/>
</dbReference>
<dbReference type="Pfam" id="PF26253">
    <property type="entry name" value="RdRP_head"/>
    <property type="match status" value="1"/>
</dbReference>
<feature type="region of interest" description="Disordered" evidence="9">
    <location>
        <begin position="1387"/>
        <end position="1429"/>
    </location>
</feature>
<keyword evidence="2 8" id="KW-0696">RNA-directed RNA polymerase</keyword>
<evidence type="ECO:0000259" key="10">
    <source>
        <dbReference type="Pfam" id="PF05183"/>
    </source>
</evidence>
<feature type="domain" description="RDRP C-terminal head" evidence="11">
    <location>
        <begin position="1106"/>
        <end position="1248"/>
    </location>
</feature>
<keyword evidence="13" id="KW-1185">Reference proteome</keyword>
<sequence length="1445" mass="161134">MASIERQFRHILQIMRYDVLTQTPHPLQHNRSLARTDSPMHQFQTETAAAQPSPPRRTATQNAARPPRPPARLRSPPLDFSQRSSVKVSIIKLPEGSTTWDLYNLLSSYGNICLIELFTRSSGLNGYVVFRPPPHPTDWITKGINVKQGRNGEFIRLDFRVDSNGSGPRSGIQTTGPQPPVEQLTLQCQGFDAGIMQSERCLAMLFSSASPASSPIQLITNAERKKLELHFSIGSSVSNGLGAGTSVASKYKIEMELSQIKDISVFTDPGKGATLLIDLAMPPLLHRQTSDIRATHDPTVTRWNEFQAWFRQCGIDRHAQSSQATTQLRSKDPLLDVGRWLTYSISLATSVTATQAFSGFGKIVHDNNVKVIKDSSGDTFTTVATRAKDMWSWVQSTNSSLSALHAMLQPTNELEFAVRYQLEVCLSQGVIKECNITEQFVAQLSAVNPIKAEKLLQKVADKDVRIFEPMHIFRMLGEVSMEKKKIPSYCAMIPSAVITPTTIYFATPVMETSNRVIRDNREIQDHFLRVKFTNERYRGKIMNADDPTENEVFHRIQRTMTNGIKLGDRHYEFLAFGNSQFRENGAYFFAASGDITADSIRAKMGNFEKLRDRDRNVAKYASRLGQCFSTTRGMSVGVAIQKIEDVYGRDGTCFTDGVGKLSVFLAQMMAQELGLPNSNTHHPSVFQFRIGGCKGVLAVDPSVKGRDIVIRPSQEKFPAKYFGLEICRWSQFTAAYLNVQIILVLNALGVEPDIFIRKMRVAISDIAEVQKSETKAVEQLCRNVDFNRTTLILAEMIYDGFMGTQEPFMVSCLKLWRSWMIKFLKEKARIFVDQGAFVFGCTDETRTLKGHFDAELEKNGPGKPIDIESLPDIFLQIPDPDKRGSYKVIEGVCSLARNPSLHPGDVRVVRAVDVPALNHLKDCVVLPQTGDRGLANMCSGGDLDGDDYLVMWDPDLLPREWNHPAMDYQAPAPIVCDKAVTVEHITSFFVTHMRHHNLGRIATAHKYWADSQDCPEGVKDEKCLELAQLHSKAVDYAKTGVAAEFPKRLMVKRWPHWAEKVGKPSYHSSKVLGRLFDEVQRVPFVPDWTAPFDSRVLNAYQLEECMLEEARDAKAQYDEAVRRIMTQYTITSEFEVWTTFVLNHTNEENDYKFAEKLGETVTTLKQVHQEVCYEKAGTTKTDREWTKLAPFIAAMYTVTAEQTATAIANATKSQMRDGQQVHTVQATFANMPFMSFPWIFAKELGYIAQGKAPGSGSIAHPLVSLPPRAAQKKTVANDPAIEAMLEPLPEVRLGDSVVHEGDMLEVHQGRQNSGTDVPIVSRTAAATVPDSLNLDTAGTIDPLTSTAIVQGEAVHVNPTNDHAGTSESRVRDLRLLEENVPPLAATVASQRVGEQTSMEEAPVSHSTSESKDGEDEDEWENGEVVTLGDEQRISDLDALSKLIGM</sequence>
<feature type="domain" description="RDRP core" evidence="10">
    <location>
        <begin position="498"/>
        <end position="1079"/>
    </location>
</feature>
<proteinExistence type="inferred from homology"/>
<dbReference type="Proteomes" id="UP001274830">
    <property type="component" value="Unassembled WGS sequence"/>
</dbReference>
<evidence type="ECO:0000256" key="6">
    <source>
        <dbReference type="ARBA" id="ARBA00023158"/>
    </source>
</evidence>
<dbReference type="PANTHER" id="PTHR23079:SF55">
    <property type="entry name" value="RNA-DIRECTED RNA POLYMERASE"/>
    <property type="match status" value="1"/>
</dbReference>
<evidence type="ECO:0000256" key="8">
    <source>
        <dbReference type="RuleBase" id="RU363098"/>
    </source>
</evidence>
<evidence type="ECO:0000313" key="12">
    <source>
        <dbReference type="EMBL" id="KAK3674295.1"/>
    </source>
</evidence>
<dbReference type="InterPro" id="IPR058752">
    <property type="entry name" value="RDRP_C_head"/>
</dbReference>
<dbReference type="EC" id="2.7.7.48" evidence="8"/>
<feature type="compositionally biased region" description="Low complexity" evidence="9">
    <location>
        <begin position="56"/>
        <end position="65"/>
    </location>
</feature>
<comment type="similarity">
    <text evidence="1 8">Belongs to the RdRP family.</text>
</comment>
<keyword evidence="3 8" id="KW-0808">Transferase</keyword>
<name>A0AAE0WM77_9PEZI</name>
<feature type="compositionally biased region" description="Acidic residues" evidence="9">
    <location>
        <begin position="1412"/>
        <end position="1421"/>
    </location>
</feature>
<organism evidence="12 13">
    <name type="scientific">Recurvomyces mirabilis</name>
    <dbReference type="NCBI Taxonomy" id="574656"/>
    <lineage>
        <taxon>Eukaryota</taxon>
        <taxon>Fungi</taxon>
        <taxon>Dikarya</taxon>
        <taxon>Ascomycota</taxon>
        <taxon>Pezizomycotina</taxon>
        <taxon>Dothideomycetes</taxon>
        <taxon>Dothideomycetidae</taxon>
        <taxon>Mycosphaerellales</taxon>
        <taxon>Teratosphaeriaceae</taxon>
        <taxon>Recurvomyces</taxon>
    </lineage>
</organism>
<evidence type="ECO:0000259" key="11">
    <source>
        <dbReference type="Pfam" id="PF26253"/>
    </source>
</evidence>
<keyword evidence="4 8" id="KW-0548">Nucleotidyltransferase</keyword>
<dbReference type="InterPro" id="IPR057596">
    <property type="entry name" value="RDRP_core"/>
</dbReference>
<dbReference type="GO" id="GO:0031380">
    <property type="term" value="C:nuclear RNA-directed RNA polymerase complex"/>
    <property type="evidence" value="ECO:0007669"/>
    <property type="project" value="TreeGrafter"/>
</dbReference>
<accession>A0AAE0WM77</accession>